<accession>A0ACC2T9Y3</accession>
<evidence type="ECO:0000313" key="1">
    <source>
        <dbReference type="EMBL" id="KAJ9071464.1"/>
    </source>
</evidence>
<gene>
    <name evidence="1" type="ORF">DSO57_1036652</name>
</gene>
<evidence type="ECO:0000313" key="2">
    <source>
        <dbReference type="Proteomes" id="UP001165960"/>
    </source>
</evidence>
<dbReference type="EMBL" id="QTSX02003199">
    <property type="protein sequence ID" value="KAJ9071464.1"/>
    <property type="molecule type" value="Genomic_DNA"/>
</dbReference>
<dbReference type="Proteomes" id="UP001165960">
    <property type="component" value="Unassembled WGS sequence"/>
</dbReference>
<dbReference type="EC" id="1.6.5.2" evidence="1"/>
<sequence>MSRPTKIFIPYYSTYQHVLTLAKAIKEGAERVDNVEVTLFQIPETLSEEVLTKMHAPPKPTDIEVLTPDKLTEADGFLFGFPTRFGMMPAQFKHFWDRCGGLWATGALQGKFAGTFISSNTQHGGQETTHLTFLTTLAHFGMIYVPLGYTSPHLQEDSEVMGGSPYGASTVAGKNGAREVHEKELEIARTQGENFAKTVSQFVRGEKN</sequence>
<keyword evidence="2" id="KW-1185">Reference proteome</keyword>
<reference evidence="1" key="1">
    <citation type="submission" date="2022-04" db="EMBL/GenBank/DDBJ databases">
        <title>Genome of the entomopathogenic fungus Entomophthora muscae.</title>
        <authorList>
            <person name="Elya C."/>
            <person name="Lovett B.R."/>
            <person name="Lee E."/>
            <person name="Macias A.M."/>
            <person name="Hajek A.E."/>
            <person name="De Bivort B.L."/>
            <person name="Kasson M.T."/>
            <person name="De Fine Licht H.H."/>
            <person name="Stajich J.E."/>
        </authorList>
    </citation>
    <scope>NUCLEOTIDE SEQUENCE</scope>
    <source>
        <strain evidence="1">Berkeley</strain>
    </source>
</reference>
<proteinExistence type="predicted"/>
<organism evidence="1 2">
    <name type="scientific">Entomophthora muscae</name>
    <dbReference type="NCBI Taxonomy" id="34485"/>
    <lineage>
        <taxon>Eukaryota</taxon>
        <taxon>Fungi</taxon>
        <taxon>Fungi incertae sedis</taxon>
        <taxon>Zoopagomycota</taxon>
        <taxon>Entomophthoromycotina</taxon>
        <taxon>Entomophthoromycetes</taxon>
        <taxon>Entomophthorales</taxon>
        <taxon>Entomophthoraceae</taxon>
        <taxon>Entomophthora</taxon>
    </lineage>
</organism>
<protein>
    <submittedName>
        <fullName evidence="1">NAD(P)H:quinone oxidoreductase, type IV</fullName>
        <ecNumber evidence="1">1.6.5.2</ecNumber>
    </submittedName>
</protein>
<keyword evidence="1" id="KW-0560">Oxidoreductase</keyword>
<comment type="caution">
    <text evidence="1">The sequence shown here is derived from an EMBL/GenBank/DDBJ whole genome shotgun (WGS) entry which is preliminary data.</text>
</comment>
<name>A0ACC2T9Y3_9FUNG</name>